<dbReference type="RefSeq" id="WP_289963563.1">
    <property type="nucleotide sequence ID" value="NZ_JAUEOZ010000002.1"/>
</dbReference>
<keyword evidence="4" id="KW-0410">Iron transport</keyword>
<keyword evidence="4" id="KW-0408">Iron</keyword>
<dbReference type="CDD" id="cd01146">
    <property type="entry name" value="FhuD"/>
    <property type="match status" value="1"/>
</dbReference>
<feature type="domain" description="Fe/B12 periplasmic-binding" evidence="7">
    <location>
        <begin position="44"/>
        <end position="308"/>
    </location>
</feature>
<comment type="similarity">
    <text evidence="2">Belongs to the bacterial solute-binding protein 8 family.</text>
</comment>
<keyword evidence="5 6" id="KW-0732">Signal</keyword>
<dbReference type="InterPro" id="IPR051313">
    <property type="entry name" value="Bact_iron-sidero_bind"/>
</dbReference>
<comment type="caution">
    <text evidence="8">The sequence shown here is derived from an EMBL/GenBank/DDBJ whole genome shotgun (WGS) entry which is preliminary data.</text>
</comment>
<evidence type="ECO:0000256" key="4">
    <source>
        <dbReference type="ARBA" id="ARBA00022496"/>
    </source>
</evidence>
<evidence type="ECO:0000313" key="8">
    <source>
        <dbReference type="EMBL" id="MDN2483491.1"/>
    </source>
</evidence>
<dbReference type="PANTHER" id="PTHR30532:SF1">
    <property type="entry name" value="IRON(3+)-HYDROXAMATE-BINDING PROTEIN FHUD"/>
    <property type="match status" value="1"/>
</dbReference>
<keyword evidence="3" id="KW-0813">Transport</keyword>
<reference evidence="8" key="1">
    <citation type="submission" date="2024-05" db="EMBL/GenBank/DDBJ databases">
        <title>Genome Sequences of Four Agar- Degrading Marine Bacteria.</title>
        <authorList>
            <person name="Phillips E.K."/>
            <person name="Shaffer J.C."/>
            <person name="Henson M.W."/>
            <person name="Temperton B."/>
            <person name="Thrash C.J."/>
            <person name="Martin M.O."/>
        </authorList>
    </citation>
    <scope>NUCLEOTIDE SEQUENCE</scope>
    <source>
        <strain evidence="8">EKP203</strain>
    </source>
</reference>
<evidence type="ECO:0000259" key="7">
    <source>
        <dbReference type="PROSITE" id="PS50983"/>
    </source>
</evidence>
<dbReference type="PROSITE" id="PS50983">
    <property type="entry name" value="FE_B12_PBP"/>
    <property type="match status" value="1"/>
</dbReference>
<gene>
    <name evidence="8" type="ORF">QWJ08_19280</name>
</gene>
<dbReference type="Pfam" id="PF01497">
    <property type="entry name" value="Peripla_BP_2"/>
    <property type="match status" value="1"/>
</dbReference>
<keyword evidence="4" id="KW-0406">Ion transport</keyword>
<name>A0ABT7Y609_9VIBR</name>
<dbReference type="EMBL" id="JAUEOZ010000002">
    <property type="protein sequence ID" value="MDN2483491.1"/>
    <property type="molecule type" value="Genomic_DNA"/>
</dbReference>
<dbReference type="Gene3D" id="3.40.50.1980">
    <property type="entry name" value="Nitrogenase molybdenum iron protein domain"/>
    <property type="match status" value="2"/>
</dbReference>
<dbReference type="InterPro" id="IPR002491">
    <property type="entry name" value="ABC_transptr_periplasmic_BD"/>
</dbReference>
<feature type="signal peptide" evidence="6">
    <location>
        <begin position="1"/>
        <end position="25"/>
    </location>
</feature>
<dbReference type="PANTHER" id="PTHR30532">
    <property type="entry name" value="IRON III DICITRATE-BINDING PERIPLASMIC PROTEIN"/>
    <property type="match status" value="1"/>
</dbReference>
<dbReference type="Proteomes" id="UP001169719">
    <property type="component" value="Unassembled WGS sequence"/>
</dbReference>
<protein>
    <submittedName>
        <fullName evidence="8">Iron-siderophore ABC transporter substrate-binding protein</fullName>
    </submittedName>
</protein>
<organism evidence="8 9">
    <name type="scientific">Vibrio agarivorans</name>
    <dbReference type="NCBI Taxonomy" id="153622"/>
    <lineage>
        <taxon>Bacteria</taxon>
        <taxon>Pseudomonadati</taxon>
        <taxon>Pseudomonadota</taxon>
        <taxon>Gammaproteobacteria</taxon>
        <taxon>Vibrionales</taxon>
        <taxon>Vibrionaceae</taxon>
        <taxon>Vibrio</taxon>
    </lineage>
</organism>
<keyword evidence="9" id="KW-1185">Reference proteome</keyword>
<evidence type="ECO:0000313" key="9">
    <source>
        <dbReference type="Proteomes" id="UP001169719"/>
    </source>
</evidence>
<feature type="chain" id="PRO_5046863412" evidence="6">
    <location>
        <begin position="26"/>
        <end position="308"/>
    </location>
</feature>
<evidence type="ECO:0000256" key="5">
    <source>
        <dbReference type="ARBA" id="ARBA00022729"/>
    </source>
</evidence>
<proteinExistence type="inferred from homology"/>
<dbReference type="PRINTS" id="PR01715">
    <property type="entry name" value="FERRIBNDNGPP"/>
</dbReference>
<evidence type="ECO:0000256" key="6">
    <source>
        <dbReference type="SAM" id="SignalP"/>
    </source>
</evidence>
<sequence length="308" mass="34014">MLKLSSSLLCRAALLLLTVSSSVLAQHTVMDSRGEQVLDSIPQRVAALNWDIAEQVIELGIAPIAMPDIKGYNEWVVKPAVPAETQDIGTRVEPNYAALRALKPDVIIIASPQKDLESRLSQIAPVLYYQTFSEQHNNAQAAITNFKHIAQALGKTEEAESKITFMNERIEQLNIALDSAFSGNKPHVSSFRFASTTSVYLYGGNSIPQYALEKLGFEAAIEKPDTQWGITQVRITELSQIGNNIALYFEPLEQKEQLERSVIWQNMPFVKAQKVNAVEPVWSYGGAMSILYNAEAIAAALLEVAHTQ</sequence>
<comment type="subcellular location">
    <subcellularLocation>
        <location evidence="1">Cell envelope</location>
    </subcellularLocation>
</comment>
<dbReference type="SUPFAM" id="SSF53807">
    <property type="entry name" value="Helical backbone' metal receptor"/>
    <property type="match status" value="1"/>
</dbReference>
<evidence type="ECO:0000256" key="1">
    <source>
        <dbReference type="ARBA" id="ARBA00004196"/>
    </source>
</evidence>
<evidence type="ECO:0000256" key="2">
    <source>
        <dbReference type="ARBA" id="ARBA00008814"/>
    </source>
</evidence>
<evidence type="ECO:0000256" key="3">
    <source>
        <dbReference type="ARBA" id="ARBA00022448"/>
    </source>
</evidence>
<accession>A0ABT7Y609</accession>